<evidence type="ECO:0000313" key="1">
    <source>
        <dbReference type="EMBL" id="GIQ67218.1"/>
    </source>
</evidence>
<dbReference type="AlphaFoldDB" id="A0A8J4H220"/>
<dbReference type="Gene3D" id="3.40.50.880">
    <property type="match status" value="1"/>
</dbReference>
<sequence>MDVWWKKPLRIIQPNLQVRDTALIDPSRLAAQLEEMGANTVVFNVGGIYAWYPTEVPFHKQNEYLPADRDLLRDVIDACHKRGIRFIARFDFSKAEDAVYQQRPQWFVRDAAGEPQVLGAKRPGAWSLLMSTCTNGDYRRDGVAVPVIKEVLARYPIDGIFFNNPNFLPCFCDRCKRKYLNYYGEKLPENASEFQKDWATRCLKDNIDYLHQAIQREASQIPLILYYNLYKDNLDDRAATAEMLCTEPQDVLSLGHRHIPEFWKPALSIKLGRTLPDYPNPFGIVHSCPGMDWRHTGLPPAEYRFWLCQITANGGQIWHSLTGVPDTITDKRILEVVKEHNAMVQKVEPYMTGTEPDNQVALIWNAATSAEGWAEAFLEQQVPFDVLLPEQVEAGRLKHYQAAVIPEALAWNDAFTDAVKRYASEGGSLIVEGVPDREDVSDFLGIEPETYTSEPLIASYMRFEGAAHPLQRKLEQTELIPHRGKVTYCRPLPDTEVPITLVPPFSPLESVGAPPERASMAVRRTEIPLVMHARCARGRVVLLPFSFSQLIQEYKLGDHYQLVRNLIDYMAGGSLAVEVDHAPGVQVTVFRKTDGVLIHLVNGAGRRPLTANLVQRQLSVSIDKAWLNSTPVQATAVMTGESLSLKEEAQRWHITLPELGVWEAIWIRL</sequence>
<comment type="caution">
    <text evidence="1">The sequence shown here is derived from an EMBL/GenBank/DDBJ whole genome shotgun (WGS) entry which is preliminary data.</text>
</comment>
<dbReference type="EMBL" id="BOVK01000001">
    <property type="protein sequence ID" value="GIQ67218.1"/>
    <property type="molecule type" value="Genomic_DNA"/>
</dbReference>
<accession>A0A8J4H220</accession>
<dbReference type="InterPro" id="IPR017853">
    <property type="entry name" value="GH"/>
</dbReference>
<keyword evidence="2" id="KW-1185">Reference proteome</keyword>
<dbReference type="Gene3D" id="3.20.20.80">
    <property type="entry name" value="Glycosidases"/>
    <property type="match status" value="1"/>
</dbReference>
<reference evidence="1" key="1">
    <citation type="submission" date="2021-04" db="EMBL/GenBank/DDBJ databases">
        <title>Draft genome sequence of Xylanibacillus composti strain K13.</title>
        <authorList>
            <person name="Uke A."/>
            <person name="Chhe C."/>
            <person name="Baramee S."/>
            <person name="Kosugi A."/>
        </authorList>
    </citation>
    <scope>NUCLEOTIDE SEQUENCE</scope>
    <source>
        <strain evidence="1">K13</strain>
    </source>
</reference>
<evidence type="ECO:0000313" key="2">
    <source>
        <dbReference type="Proteomes" id="UP000677918"/>
    </source>
</evidence>
<gene>
    <name evidence="1" type="ORF">XYCOK13_00420</name>
</gene>
<dbReference type="Proteomes" id="UP000677918">
    <property type="component" value="Unassembled WGS sequence"/>
</dbReference>
<dbReference type="InterPro" id="IPR028212">
    <property type="entry name" value="GHL6"/>
</dbReference>
<organism evidence="1 2">
    <name type="scientific">Xylanibacillus composti</name>
    <dbReference type="NCBI Taxonomy" id="1572762"/>
    <lineage>
        <taxon>Bacteria</taxon>
        <taxon>Bacillati</taxon>
        <taxon>Bacillota</taxon>
        <taxon>Bacilli</taxon>
        <taxon>Bacillales</taxon>
        <taxon>Paenibacillaceae</taxon>
        <taxon>Xylanibacillus</taxon>
    </lineage>
</organism>
<name>A0A8J4H220_9BACL</name>
<dbReference type="Pfam" id="PF14871">
    <property type="entry name" value="GHL6"/>
    <property type="match status" value="1"/>
</dbReference>
<protein>
    <submittedName>
        <fullName evidence="1">Family 10 glycosylhydrolase</fullName>
    </submittedName>
</protein>
<dbReference type="InterPro" id="IPR029062">
    <property type="entry name" value="Class_I_gatase-like"/>
</dbReference>
<dbReference type="SUPFAM" id="SSF51445">
    <property type="entry name" value="(Trans)glycosidases"/>
    <property type="match status" value="1"/>
</dbReference>
<dbReference type="SUPFAM" id="SSF52317">
    <property type="entry name" value="Class I glutamine amidotransferase-like"/>
    <property type="match status" value="1"/>
</dbReference>
<proteinExistence type="predicted"/>
<dbReference type="RefSeq" id="WP_213409827.1">
    <property type="nucleotide sequence ID" value="NZ_BOVK01000001.1"/>
</dbReference>
<dbReference type="CDD" id="cd03143">
    <property type="entry name" value="A4_beta-galactosidase_middle_domain"/>
    <property type="match status" value="1"/>
</dbReference>